<feature type="transmembrane region" description="Helical" evidence="6">
    <location>
        <begin position="6"/>
        <end position="26"/>
    </location>
</feature>
<evidence type="ECO:0000256" key="3">
    <source>
        <dbReference type="ARBA" id="ARBA00022692"/>
    </source>
</evidence>
<feature type="transmembrane region" description="Helical" evidence="6">
    <location>
        <begin position="38"/>
        <end position="58"/>
    </location>
</feature>
<dbReference type="Pfam" id="PF03741">
    <property type="entry name" value="TerC"/>
    <property type="match status" value="1"/>
</dbReference>
<sequence length="338" mass="37248">MDVQPWVWVATVGAIVIMLAIDFFGHARKPHAPTLKEAGLWSLGYVLIALLFGLFVLWEWGGDFAIQYYSGYVTEKSLSVDNLFVFVLIFTSFRVPREYQQKVLLIGIIIALALRTAFIFVGAAMVANLSWIFYIFGAFLLYTAVTQLKSNDDEEDSKEPGAVRVVRRIFPTTDGYHGDKLLHKHEGRWHVTPMMVVIVAIGAADVLFAVDSIPAIFGLTQEPFLVFAANAFSLLGLLQLYFLIDGLLDRLIYLNYGLAAILGFIGAKLVIHALHTNELSFINGGEPWLAIPEPSTWVSLGVIVGILTVTTVASLLVGRNKADAPEASEASEADRIEN</sequence>
<proteinExistence type="inferred from homology"/>
<evidence type="ECO:0000256" key="5">
    <source>
        <dbReference type="ARBA" id="ARBA00023136"/>
    </source>
</evidence>
<dbReference type="NCBIfam" id="TIGR03718">
    <property type="entry name" value="R_switched_Alx"/>
    <property type="match status" value="1"/>
</dbReference>
<protein>
    <submittedName>
        <fullName evidence="7">TerC family protein</fullName>
    </submittedName>
</protein>
<dbReference type="PANTHER" id="PTHR30238">
    <property type="entry name" value="MEMBRANE BOUND PREDICTED REDOX MODULATOR"/>
    <property type="match status" value="1"/>
</dbReference>
<gene>
    <name evidence="7" type="ORF">H9815_09310</name>
</gene>
<keyword evidence="5 6" id="KW-0472">Membrane</keyword>
<dbReference type="InterPro" id="IPR005496">
    <property type="entry name" value="Integral_membrane_TerC"/>
</dbReference>
<evidence type="ECO:0000256" key="2">
    <source>
        <dbReference type="ARBA" id="ARBA00007511"/>
    </source>
</evidence>
<accession>A0A9D2J529</accession>
<evidence type="ECO:0000313" key="7">
    <source>
        <dbReference type="EMBL" id="HIZ35964.1"/>
    </source>
</evidence>
<feature type="transmembrane region" description="Helical" evidence="6">
    <location>
        <begin position="251"/>
        <end position="275"/>
    </location>
</feature>
<dbReference type="GO" id="GO:0016020">
    <property type="term" value="C:membrane"/>
    <property type="evidence" value="ECO:0007669"/>
    <property type="project" value="UniProtKB-SubCell"/>
</dbReference>
<feature type="transmembrane region" description="Helical" evidence="6">
    <location>
        <begin position="78"/>
        <end position="96"/>
    </location>
</feature>
<reference evidence="7" key="1">
    <citation type="journal article" date="2021" name="PeerJ">
        <title>Extensive microbial diversity within the chicken gut microbiome revealed by metagenomics and culture.</title>
        <authorList>
            <person name="Gilroy R."/>
            <person name="Ravi A."/>
            <person name="Getino M."/>
            <person name="Pursley I."/>
            <person name="Horton D.L."/>
            <person name="Alikhan N.F."/>
            <person name="Baker D."/>
            <person name="Gharbi K."/>
            <person name="Hall N."/>
            <person name="Watson M."/>
            <person name="Adriaenssens E.M."/>
            <person name="Foster-Nyarko E."/>
            <person name="Jarju S."/>
            <person name="Secka A."/>
            <person name="Antonio M."/>
            <person name="Oren A."/>
            <person name="Chaudhuri R.R."/>
            <person name="La Ragione R."/>
            <person name="Hildebrand F."/>
            <person name="Pallen M.J."/>
        </authorList>
    </citation>
    <scope>NUCLEOTIDE SEQUENCE</scope>
    <source>
        <strain evidence="7">ChiGjej4B4-7305</strain>
    </source>
</reference>
<comment type="caution">
    <text evidence="7">The sequence shown here is derived from an EMBL/GenBank/DDBJ whole genome shotgun (WGS) entry which is preliminary data.</text>
</comment>
<evidence type="ECO:0000313" key="8">
    <source>
        <dbReference type="Proteomes" id="UP000824037"/>
    </source>
</evidence>
<feature type="transmembrane region" description="Helical" evidence="6">
    <location>
        <begin position="103"/>
        <end position="125"/>
    </location>
</feature>
<feature type="transmembrane region" description="Helical" evidence="6">
    <location>
        <begin position="295"/>
        <end position="317"/>
    </location>
</feature>
<feature type="transmembrane region" description="Helical" evidence="6">
    <location>
        <begin position="223"/>
        <end position="244"/>
    </location>
</feature>
<dbReference type="PANTHER" id="PTHR30238:SF0">
    <property type="entry name" value="THYLAKOID MEMBRANE PROTEIN TERC, CHLOROPLASTIC"/>
    <property type="match status" value="1"/>
</dbReference>
<dbReference type="Proteomes" id="UP000824037">
    <property type="component" value="Unassembled WGS sequence"/>
</dbReference>
<keyword evidence="3 6" id="KW-0812">Transmembrane</keyword>
<dbReference type="AlphaFoldDB" id="A0A9D2J529"/>
<dbReference type="InterPro" id="IPR022369">
    <property type="entry name" value="Integral_membrane_TerC_rswitch"/>
</dbReference>
<feature type="transmembrane region" description="Helical" evidence="6">
    <location>
        <begin position="194"/>
        <end position="217"/>
    </location>
</feature>
<evidence type="ECO:0000256" key="4">
    <source>
        <dbReference type="ARBA" id="ARBA00022989"/>
    </source>
</evidence>
<comment type="similarity">
    <text evidence="2">Belongs to the TerC family.</text>
</comment>
<evidence type="ECO:0000256" key="1">
    <source>
        <dbReference type="ARBA" id="ARBA00004141"/>
    </source>
</evidence>
<comment type="subcellular location">
    <subcellularLocation>
        <location evidence="1">Membrane</location>
        <topology evidence="1">Multi-pass membrane protein</topology>
    </subcellularLocation>
</comment>
<organism evidence="7 8">
    <name type="scientific">Candidatus Ruania gallistercoris</name>
    <dbReference type="NCBI Taxonomy" id="2838746"/>
    <lineage>
        <taxon>Bacteria</taxon>
        <taxon>Bacillati</taxon>
        <taxon>Actinomycetota</taxon>
        <taxon>Actinomycetes</taxon>
        <taxon>Micrococcales</taxon>
        <taxon>Ruaniaceae</taxon>
        <taxon>Ruania</taxon>
    </lineage>
</organism>
<feature type="transmembrane region" description="Helical" evidence="6">
    <location>
        <begin position="131"/>
        <end position="148"/>
    </location>
</feature>
<keyword evidence="4 6" id="KW-1133">Transmembrane helix</keyword>
<dbReference type="EMBL" id="DXBY01000156">
    <property type="protein sequence ID" value="HIZ35964.1"/>
    <property type="molecule type" value="Genomic_DNA"/>
</dbReference>
<evidence type="ECO:0000256" key="6">
    <source>
        <dbReference type="SAM" id="Phobius"/>
    </source>
</evidence>
<reference evidence="7" key="2">
    <citation type="submission" date="2021-04" db="EMBL/GenBank/DDBJ databases">
        <authorList>
            <person name="Gilroy R."/>
        </authorList>
    </citation>
    <scope>NUCLEOTIDE SEQUENCE</scope>
    <source>
        <strain evidence="7">ChiGjej4B4-7305</strain>
    </source>
</reference>
<name>A0A9D2J529_9MICO</name>